<feature type="compositionally biased region" description="Basic and acidic residues" evidence="5">
    <location>
        <begin position="400"/>
        <end position="414"/>
    </location>
</feature>
<evidence type="ECO:0000256" key="2">
    <source>
        <dbReference type="ARBA" id="ARBA00022833"/>
    </source>
</evidence>
<feature type="domain" description="LIM zinc-binding" evidence="6">
    <location>
        <begin position="331"/>
        <end position="391"/>
    </location>
</feature>
<dbReference type="SMART" id="SM00132">
    <property type="entry name" value="LIM"/>
    <property type="match status" value="1"/>
</dbReference>
<feature type="compositionally biased region" description="Polar residues" evidence="5">
    <location>
        <begin position="579"/>
        <end position="588"/>
    </location>
</feature>
<feature type="region of interest" description="Disordered" evidence="5">
    <location>
        <begin position="465"/>
        <end position="676"/>
    </location>
</feature>
<dbReference type="EMBL" id="JAERUA010000012">
    <property type="protein sequence ID" value="KAI1892292.1"/>
    <property type="molecule type" value="Genomic_DNA"/>
</dbReference>
<feature type="compositionally biased region" description="Basic and acidic residues" evidence="5">
    <location>
        <begin position="187"/>
        <end position="203"/>
    </location>
</feature>
<dbReference type="PROSITE" id="PS00478">
    <property type="entry name" value="LIM_DOMAIN_1"/>
    <property type="match status" value="1"/>
</dbReference>
<accession>A0A8T3D8A8</accession>
<keyword evidence="2 4" id="KW-0862">Zinc</keyword>
<evidence type="ECO:0000256" key="1">
    <source>
        <dbReference type="ARBA" id="ARBA00022723"/>
    </source>
</evidence>
<dbReference type="GO" id="GO:0046872">
    <property type="term" value="F:metal ion binding"/>
    <property type="evidence" value="ECO:0007669"/>
    <property type="project" value="UniProtKB-KW"/>
</dbReference>
<dbReference type="FunFam" id="2.10.110.10:FF:000002">
    <property type="entry name" value="LIM domain and actin-binding 1"/>
    <property type="match status" value="1"/>
</dbReference>
<feature type="compositionally biased region" description="Basic and acidic residues" evidence="5">
    <location>
        <begin position="471"/>
        <end position="480"/>
    </location>
</feature>
<evidence type="ECO:0000256" key="3">
    <source>
        <dbReference type="ARBA" id="ARBA00023038"/>
    </source>
</evidence>
<evidence type="ECO:0000259" key="6">
    <source>
        <dbReference type="PROSITE" id="PS50023"/>
    </source>
</evidence>
<comment type="caution">
    <text evidence="7">The sequence shown here is derived from an EMBL/GenBank/DDBJ whole genome shotgun (WGS) entry which is preliminary data.</text>
</comment>
<feature type="compositionally biased region" description="Basic and acidic residues" evidence="5">
    <location>
        <begin position="526"/>
        <end position="546"/>
    </location>
</feature>
<feature type="compositionally biased region" description="Polar residues" evidence="5">
    <location>
        <begin position="295"/>
        <end position="319"/>
    </location>
</feature>
<evidence type="ECO:0000256" key="4">
    <source>
        <dbReference type="PROSITE-ProRule" id="PRU00125"/>
    </source>
</evidence>
<dbReference type="InterPro" id="IPR028740">
    <property type="entry name" value="EPLIN_Lim_dom"/>
</dbReference>
<sequence length="718" mass="78266">MAAEAFSRRQWASQSLRITAKELSLVSTRGKSNAIAERFSKYQKAAEEVNADKKKTVVESVSPTLSRGNLNVLKKRWEQPQQQLHHLDQPVTPPLSSASPTPHPPLGNSTPNTSTAQVRPAPVRSAPVVVDNAGPCQHPEIGEMDEGVESRKQRGVEEEEGPEGGATAQPGPQIEKPSMPLRSLKQMFEKGEGLQNRVSREPIKAGANGSNCSEDPDAQNRDRGAADRVTPLDDLVETTPLRDRMAMYQAAVSKQDLPTSTCNSDPVITEVRSHGLKQKENVPPDMSPAPEPNSRIGSATDGNGSSTPTSALQHGNNQPKAVRKFGTPLRETCVSCLKTVYPLERLVASQQVFHNSCFRCSHCNTKLSLGNYASLHNNVYCKPHFSQLFKAKGNYDEGFGHRPHKELWEPRGESGDEEDAEQGKPGGGAEQGCGGELQSDKQQSPVVEEEPLAKVNVLTASLETRTQAVEASERPVETHRLKISWPPSSNGERGVEGSSPAPEGGALKPIRAKWPPEGDAVPAMESPDRSELSDLRRSSSLRERSRPFSLSNPGPSPEPTPRAQLRLQEGPGERRSSSEKNPPTASSHTGDREADRGVAAPDNGAENGTASSEEEEAKPGSFPEQEADEKQVTSPGEVREEEDDESREEEEEPEELSPLKHQTACPSLPLEGKHNRASQDVGFWEGEEAEEDGEVSVEELIKRNRYYEDDEDEVDQEG</sequence>
<evidence type="ECO:0000313" key="7">
    <source>
        <dbReference type="EMBL" id="KAI1892292.1"/>
    </source>
</evidence>
<dbReference type="Gene3D" id="2.10.110.10">
    <property type="entry name" value="Cysteine Rich Protein"/>
    <property type="match status" value="1"/>
</dbReference>
<dbReference type="OrthoDB" id="6129702at2759"/>
<keyword evidence="8" id="KW-1185">Reference proteome</keyword>
<protein>
    <recommendedName>
        <fullName evidence="6">LIM zinc-binding domain-containing protein</fullName>
    </recommendedName>
</protein>
<gene>
    <name evidence="7" type="ORF">AGOR_G00131840</name>
</gene>
<keyword evidence="3 4" id="KW-0440">LIM domain</keyword>
<evidence type="ECO:0000256" key="5">
    <source>
        <dbReference type="SAM" id="MobiDB-lite"/>
    </source>
</evidence>
<dbReference type="Proteomes" id="UP000829720">
    <property type="component" value="Unassembled WGS sequence"/>
</dbReference>
<organism evidence="7 8">
    <name type="scientific">Albula goreensis</name>
    <dbReference type="NCBI Taxonomy" id="1534307"/>
    <lineage>
        <taxon>Eukaryota</taxon>
        <taxon>Metazoa</taxon>
        <taxon>Chordata</taxon>
        <taxon>Craniata</taxon>
        <taxon>Vertebrata</taxon>
        <taxon>Euteleostomi</taxon>
        <taxon>Actinopterygii</taxon>
        <taxon>Neopterygii</taxon>
        <taxon>Teleostei</taxon>
        <taxon>Albuliformes</taxon>
        <taxon>Albulidae</taxon>
        <taxon>Albula</taxon>
    </lineage>
</organism>
<feature type="region of interest" description="Disordered" evidence="5">
    <location>
        <begin position="400"/>
        <end position="448"/>
    </location>
</feature>
<feature type="compositionally biased region" description="Basic and acidic residues" evidence="5">
    <location>
        <begin position="273"/>
        <end position="282"/>
    </location>
</feature>
<dbReference type="AlphaFoldDB" id="A0A8T3D8A8"/>
<dbReference type="InterPro" id="IPR001781">
    <property type="entry name" value="Znf_LIM"/>
</dbReference>
<keyword evidence="1 4" id="KW-0479">Metal-binding</keyword>
<feature type="compositionally biased region" description="Polar residues" evidence="5">
    <location>
        <begin position="107"/>
        <end position="117"/>
    </location>
</feature>
<dbReference type="SUPFAM" id="SSF57716">
    <property type="entry name" value="Glucocorticoid receptor-like (DNA-binding domain)"/>
    <property type="match status" value="2"/>
</dbReference>
<reference evidence="7" key="1">
    <citation type="submission" date="2021-01" db="EMBL/GenBank/DDBJ databases">
        <authorList>
            <person name="Zahm M."/>
            <person name="Roques C."/>
            <person name="Cabau C."/>
            <person name="Klopp C."/>
            <person name="Donnadieu C."/>
            <person name="Jouanno E."/>
            <person name="Lampietro C."/>
            <person name="Louis A."/>
            <person name="Herpin A."/>
            <person name="Echchiki A."/>
            <person name="Berthelot C."/>
            <person name="Parey E."/>
            <person name="Roest-Crollius H."/>
            <person name="Braasch I."/>
            <person name="Postlethwait J."/>
            <person name="Bobe J."/>
            <person name="Montfort J."/>
            <person name="Bouchez O."/>
            <person name="Begum T."/>
            <person name="Mejri S."/>
            <person name="Adams A."/>
            <person name="Chen W.-J."/>
            <person name="Guiguen Y."/>
        </authorList>
    </citation>
    <scope>NUCLEOTIDE SEQUENCE</scope>
    <source>
        <tissue evidence="7">Blood</tissue>
    </source>
</reference>
<feature type="compositionally biased region" description="Low complexity" evidence="5">
    <location>
        <begin position="118"/>
        <end position="130"/>
    </location>
</feature>
<proteinExistence type="predicted"/>
<dbReference type="PROSITE" id="PS50023">
    <property type="entry name" value="LIM_DOMAIN_2"/>
    <property type="match status" value="1"/>
</dbReference>
<name>A0A8T3D8A8_9TELE</name>
<feature type="region of interest" description="Disordered" evidence="5">
    <location>
        <begin position="273"/>
        <end position="322"/>
    </location>
</feature>
<feature type="compositionally biased region" description="Gly residues" evidence="5">
    <location>
        <begin position="424"/>
        <end position="435"/>
    </location>
</feature>
<dbReference type="PANTHER" id="PTHR24206">
    <property type="entry name" value="OS06G0237300 PROTEIN"/>
    <property type="match status" value="1"/>
</dbReference>
<dbReference type="CDD" id="cd09485">
    <property type="entry name" value="LIM_Eplin_alpha_beta"/>
    <property type="match status" value="1"/>
</dbReference>
<feature type="compositionally biased region" description="Acidic residues" evidence="5">
    <location>
        <begin position="639"/>
        <end position="655"/>
    </location>
</feature>
<dbReference type="Pfam" id="PF00412">
    <property type="entry name" value="LIM"/>
    <property type="match status" value="1"/>
</dbReference>
<evidence type="ECO:0000313" key="8">
    <source>
        <dbReference type="Proteomes" id="UP000829720"/>
    </source>
</evidence>
<feature type="region of interest" description="Disordered" evidence="5">
    <location>
        <begin position="78"/>
        <end position="229"/>
    </location>
</feature>